<dbReference type="Pfam" id="PF05163">
    <property type="entry name" value="DinB"/>
    <property type="match status" value="1"/>
</dbReference>
<comment type="similarity">
    <text evidence="1">Belongs to the DinB family.</text>
</comment>
<dbReference type="RefSeq" id="WP_377469109.1">
    <property type="nucleotide sequence ID" value="NZ_JBHUHV010000014.1"/>
</dbReference>
<dbReference type="Proteomes" id="UP001597369">
    <property type="component" value="Unassembled WGS sequence"/>
</dbReference>
<keyword evidence="4" id="KW-1185">Reference proteome</keyword>
<reference evidence="4" key="1">
    <citation type="journal article" date="2019" name="Int. J. Syst. Evol. Microbiol.">
        <title>The Global Catalogue of Microorganisms (GCM) 10K type strain sequencing project: providing services to taxonomists for standard genome sequencing and annotation.</title>
        <authorList>
            <consortium name="The Broad Institute Genomics Platform"/>
            <consortium name="The Broad Institute Genome Sequencing Center for Infectious Disease"/>
            <person name="Wu L."/>
            <person name="Ma J."/>
        </authorList>
    </citation>
    <scope>NUCLEOTIDE SEQUENCE [LARGE SCALE GENOMIC DNA]</scope>
    <source>
        <strain evidence="4">JCM 16545</strain>
    </source>
</reference>
<dbReference type="Gene3D" id="1.20.120.450">
    <property type="entry name" value="dinb family like domain"/>
    <property type="match status" value="1"/>
</dbReference>
<accession>A0ABW4WW23</accession>
<sequence length="90" mass="10019">GWNLNLLEIILQGSSKVGEPTYEQATEEQLEEPWTLRSGAVVYMTLSKYETIRHALAQTIHHRAQLGLYLRLLGIPIPGSYGPSADEQGL</sequence>
<evidence type="ECO:0000313" key="3">
    <source>
        <dbReference type="EMBL" id="MFD2065955.1"/>
    </source>
</evidence>
<dbReference type="EMBL" id="JBHUHV010000014">
    <property type="protein sequence ID" value="MFD2065955.1"/>
    <property type="molecule type" value="Genomic_DNA"/>
</dbReference>
<feature type="non-terminal residue" evidence="3">
    <location>
        <position position="1"/>
    </location>
</feature>
<gene>
    <name evidence="3" type="ORF">ACFSKU_03610</name>
</gene>
<evidence type="ECO:0000256" key="1">
    <source>
        <dbReference type="ARBA" id="ARBA00008635"/>
    </source>
</evidence>
<keyword evidence="2" id="KW-0479">Metal-binding</keyword>
<organism evidence="3 4">
    <name type="scientific">Pontibacter silvestris</name>
    <dbReference type="NCBI Taxonomy" id="2305183"/>
    <lineage>
        <taxon>Bacteria</taxon>
        <taxon>Pseudomonadati</taxon>
        <taxon>Bacteroidota</taxon>
        <taxon>Cytophagia</taxon>
        <taxon>Cytophagales</taxon>
        <taxon>Hymenobacteraceae</taxon>
        <taxon>Pontibacter</taxon>
    </lineage>
</organism>
<dbReference type="InterPro" id="IPR034660">
    <property type="entry name" value="DinB/YfiT-like"/>
</dbReference>
<dbReference type="InterPro" id="IPR007837">
    <property type="entry name" value="DinB"/>
</dbReference>
<protein>
    <submittedName>
        <fullName evidence="3">DinB family protein</fullName>
    </submittedName>
</protein>
<name>A0ABW4WW23_9BACT</name>
<proteinExistence type="inferred from homology"/>
<comment type="caution">
    <text evidence="3">The sequence shown here is derived from an EMBL/GenBank/DDBJ whole genome shotgun (WGS) entry which is preliminary data.</text>
</comment>
<evidence type="ECO:0000313" key="4">
    <source>
        <dbReference type="Proteomes" id="UP001597369"/>
    </source>
</evidence>
<dbReference type="SUPFAM" id="SSF109854">
    <property type="entry name" value="DinB/YfiT-like putative metalloenzymes"/>
    <property type="match status" value="1"/>
</dbReference>
<evidence type="ECO:0000256" key="2">
    <source>
        <dbReference type="ARBA" id="ARBA00022723"/>
    </source>
</evidence>